<protein>
    <submittedName>
        <fullName evidence="3">HEPN domain-containing protein</fullName>
    </submittedName>
</protein>
<organism evidence="3 4">
    <name type="scientific">Peptoniphilus hominis</name>
    <name type="common">ex Hitch et al. 2025</name>
    <dbReference type="NCBI Taxonomy" id="3133174"/>
    <lineage>
        <taxon>Bacteria</taxon>
        <taxon>Bacillati</taxon>
        <taxon>Bacillota</taxon>
        <taxon>Tissierellia</taxon>
        <taxon>Tissierellales</taxon>
        <taxon>Peptoniphilaceae</taxon>
        <taxon>Peptoniphilus</taxon>
    </lineage>
</organism>
<dbReference type="EMBL" id="JBBMFO010000018">
    <property type="protein sequence ID" value="MEQ2401217.1"/>
    <property type="molecule type" value="Genomic_DNA"/>
</dbReference>
<evidence type="ECO:0000313" key="4">
    <source>
        <dbReference type="Proteomes" id="UP001447979"/>
    </source>
</evidence>
<accession>A0ABV1CI40</accession>
<keyword evidence="4" id="KW-1185">Reference proteome</keyword>
<reference evidence="3 4" key="1">
    <citation type="submission" date="2024-03" db="EMBL/GenBank/DDBJ databases">
        <title>Human intestinal bacterial collection.</title>
        <authorList>
            <person name="Pauvert C."/>
            <person name="Hitch T.C.A."/>
            <person name="Clavel T."/>
        </authorList>
    </citation>
    <scope>NUCLEOTIDE SEQUENCE [LARGE SCALE GENOMIC DNA]</scope>
    <source>
        <strain evidence="3 4">CLA-SR-H025</strain>
    </source>
</reference>
<dbReference type="InterPro" id="IPR041229">
    <property type="entry name" value="HEPN_Apea"/>
</dbReference>
<evidence type="ECO:0000259" key="1">
    <source>
        <dbReference type="Pfam" id="PF18739"/>
    </source>
</evidence>
<dbReference type="Pfam" id="PF18739">
    <property type="entry name" value="HEPN_Apea"/>
    <property type="match status" value="1"/>
</dbReference>
<evidence type="ECO:0000313" key="3">
    <source>
        <dbReference type="EMBL" id="MEQ2401217.1"/>
    </source>
</evidence>
<name>A0ABV1CI40_9FIRM</name>
<gene>
    <name evidence="3" type="ORF">WMO19_06305</name>
</gene>
<evidence type="ECO:0000259" key="2">
    <source>
        <dbReference type="Pfam" id="PF18862"/>
    </source>
</evidence>
<feature type="domain" description="ApeA N-terminal" evidence="2">
    <location>
        <begin position="33"/>
        <end position="310"/>
    </location>
</feature>
<proteinExistence type="predicted"/>
<dbReference type="InterPro" id="IPR041223">
    <property type="entry name" value="ApeA_NTD"/>
</dbReference>
<dbReference type="Pfam" id="PF18862">
    <property type="entry name" value="ApeA_NTD1"/>
    <property type="match status" value="1"/>
</dbReference>
<comment type="caution">
    <text evidence="3">The sequence shown here is derived from an EMBL/GenBank/DDBJ whole genome shotgun (WGS) entry which is preliminary data.</text>
</comment>
<sequence>MGNIKSFKLDNNCSVKGMWVLNLGDLFEKNSSTFSDEAMPGTLELSEGRITLDINGCFSGFRSDFDKNIYRIYGYLSSGLFVILEKCFIIDKTFSAPGYVVEKYLANVAYVLNIDPIHTDFKIEERIMATKVNFGIDYLDNWYNIDLPSFDDSSVSKAVTIHYNNEFFDNNKFEILDGKYILSLKKDIKPNQVIHQGAQIKVESYISIYTKEYKAETIEIFIGIANWTLKFNDFLTQNFGKYTYFEFYLEDKINRMRIEDLGNGEIKFYSPKCKGRLIFRQVSKEAHKLKINSLRLSDIKDDYGELLKVWFEKKDSLQYIVDLYYQNLNSSLEIETILVNKIKMMETYYDNFLQSQEELTDTDLKFNEAREKIKNFMDSSEIEESTKEEVNRRLYKNKKKKMNLREKLEVVLERFPDELKVVFSEMDPNWKEDTNFIFNFSQRLKDTRNFYTHGANNQRNKSRFRTIDELLSASLVLDFVIYYFVLRSLYGENRDERIYQYPFLKAKLRK</sequence>
<feature type="domain" description="Apea-like HEPN" evidence="1">
    <location>
        <begin position="342"/>
        <end position="489"/>
    </location>
</feature>
<dbReference type="RefSeq" id="WP_349170804.1">
    <property type="nucleotide sequence ID" value="NZ_JBBMFO010000018.1"/>
</dbReference>
<dbReference type="Proteomes" id="UP001447979">
    <property type="component" value="Unassembled WGS sequence"/>
</dbReference>